<dbReference type="AlphaFoldDB" id="A0A383EQ91"/>
<feature type="domain" description="BRCT" evidence="1">
    <location>
        <begin position="1"/>
        <end position="57"/>
    </location>
</feature>
<evidence type="ECO:0000259" key="1">
    <source>
        <dbReference type="Pfam" id="PF00533"/>
    </source>
</evidence>
<dbReference type="InterPro" id="IPR001357">
    <property type="entry name" value="BRCT_dom"/>
</dbReference>
<feature type="non-terminal residue" evidence="2">
    <location>
        <position position="1"/>
    </location>
</feature>
<accession>A0A383EQ91</accession>
<dbReference type="SUPFAM" id="SSF52113">
    <property type="entry name" value="BRCT domain"/>
    <property type="match status" value="1"/>
</dbReference>
<dbReference type="Gene3D" id="3.40.50.10190">
    <property type="entry name" value="BRCT domain"/>
    <property type="match status" value="1"/>
</dbReference>
<proteinExistence type="predicted"/>
<gene>
    <name evidence="2" type="ORF">METZ01_LOCUS511334</name>
</gene>
<sequence>KDELIQIAKDNGYFVKKSKTLGSKVSILVCGHNAGPSKMIKASNMGSILINERQFLHMVENGGELIDHEE</sequence>
<dbReference type="InterPro" id="IPR036420">
    <property type="entry name" value="BRCT_dom_sf"/>
</dbReference>
<name>A0A383EQ91_9ZZZZ</name>
<reference evidence="2" key="1">
    <citation type="submission" date="2018-05" db="EMBL/GenBank/DDBJ databases">
        <authorList>
            <person name="Lanie J.A."/>
            <person name="Ng W.-L."/>
            <person name="Kazmierczak K.M."/>
            <person name="Andrzejewski T.M."/>
            <person name="Davidsen T.M."/>
            <person name="Wayne K.J."/>
            <person name="Tettelin H."/>
            <person name="Glass J.I."/>
            <person name="Rusch D."/>
            <person name="Podicherti R."/>
            <person name="Tsui H.-C.T."/>
            <person name="Winkler M.E."/>
        </authorList>
    </citation>
    <scope>NUCLEOTIDE SEQUENCE</scope>
</reference>
<dbReference type="EMBL" id="UINC01227547">
    <property type="protein sequence ID" value="SVE58480.1"/>
    <property type="molecule type" value="Genomic_DNA"/>
</dbReference>
<dbReference type="Pfam" id="PF00533">
    <property type="entry name" value="BRCT"/>
    <property type="match status" value="1"/>
</dbReference>
<evidence type="ECO:0000313" key="2">
    <source>
        <dbReference type="EMBL" id="SVE58480.1"/>
    </source>
</evidence>
<organism evidence="2">
    <name type="scientific">marine metagenome</name>
    <dbReference type="NCBI Taxonomy" id="408172"/>
    <lineage>
        <taxon>unclassified sequences</taxon>
        <taxon>metagenomes</taxon>
        <taxon>ecological metagenomes</taxon>
    </lineage>
</organism>
<protein>
    <recommendedName>
        <fullName evidence="1">BRCT domain-containing protein</fullName>
    </recommendedName>
</protein>